<name>A0AAX2J155_KINKI</name>
<protein>
    <recommendedName>
        <fullName evidence="2">ACP-like domain-containing protein</fullName>
    </recommendedName>
</protein>
<reference evidence="3 4" key="1">
    <citation type="submission" date="2018-06" db="EMBL/GenBank/DDBJ databases">
        <authorList>
            <consortium name="Pathogen Informatics"/>
            <person name="Doyle S."/>
        </authorList>
    </citation>
    <scope>NUCLEOTIDE SEQUENCE [LARGE SCALE GENOMIC DNA]</scope>
    <source>
        <strain evidence="3 4">NCTC10529</strain>
    </source>
</reference>
<feature type="signal peptide" evidence="1">
    <location>
        <begin position="1"/>
        <end position="21"/>
    </location>
</feature>
<organism evidence="3 4">
    <name type="scientific">Kingella kingae</name>
    <dbReference type="NCBI Taxonomy" id="504"/>
    <lineage>
        <taxon>Bacteria</taxon>
        <taxon>Pseudomonadati</taxon>
        <taxon>Pseudomonadota</taxon>
        <taxon>Betaproteobacteria</taxon>
        <taxon>Neisseriales</taxon>
        <taxon>Neisseriaceae</taxon>
        <taxon>Kingella</taxon>
    </lineage>
</organism>
<dbReference type="Pfam" id="PF24574">
    <property type="entry name" value="Nm-ACP"/>
    <property type="match status" value="1"/>
</dbReference>
<gene>
    <name evidence="3" type="ORF">NCTC10529_00463</name>
</gene>
<dbReference type="RefSeq" id="WP_003788097.1">
    <property type="nucleotide sequence ID" value="NZ_CP091518.1"/>
</dbReference>
<accession>A0AAX2J155</accession>
<feature type="domain" description="ACP-like" evidence="2">
    <location>
        <begin position="25"/>
        <end position="119"/>
    </location>
</feature>
<evidence type="ECO:0000313" key="4">
    <source>
        <dbReference type="Proteomes" id="UP000248598"/>
    </source>
</evidence>
<dbReference type="InterPro" id="IPR056025">
    <property type="entry name" value="ACP_dom"/>
</dbReference>
<proteinExistence type="predicted"/>
<keyword evidence="1" id="KW-0732">Signal</keyword>
<sequence>MKKIIAATVIALTTAAGAAHATLMTPKTVNYSCQGGKSINVTYTFNKEGLPTKAESVLQGRKRTMPTNLNLSDIAGTTFGKAGTYMIDTAYVDSETYNQVTLGTVTAPNNRIIYKNCAPN</sequence>
<feature type="chain" id="PRO_5044027592" description="ACP-like domain-containing protein" evidence="1">
    <location>
        <begin position="22"/>
        <end position="120"/>
    </location>
</feature>
<evidence type="ECO:0000313" key="3">
    <source>
        <dbReference type="EMBL" id="SQH24299.1"/>
    </source>
</evidence>
<dbReference type="EMBL" id="LS483426">
    <property type="protein sequence ID" value="SQH24299.1"/>
    <property type="molecule type" value="Genomic_DNA"/>
</dbReference>
<dbReference type="CDD" id="cd21836">
    <property type="entry name" value="adhesin_CP"/>
    <property type="match status" value="1"/>
</dbReference>
<evidence type="ECO:0000259" key="2">
    <source>
        <dbReference type="Pfam" id="PF24574"/>
    </source>
</evidence>
<evidence type="ECO:0000256" key="1">
    <source>
        <dbReference type="SAM" id="SignalP"/>
    </source>
</evidence>
<dbReference type="AlphaFoldDB" id="A0AAX2J155"/>
<dbReference type="Proteomes" id="UP000248598">
    <property type="component" value="Chromosome 1"/>
</dbReference>
<dbReference type="GeneID" id="93261778"/>